<protein>
    <submittedName>
        <fullName evidence="2">Uncharacterized protein</fullName>
    </submittedName>
</protein>
<keyword evidence="3" id="KW-1185">Reference proteome</keyword>
<organism evidence="2 3">
    <name type="scientific">Marvinbryantia formatexigens DSM 14469</name>
    <dbReference type="NCBI Taxonomy" id="478749"/>
    <lineage>
        <taxon>Bacteria</taxon>
        <taxon>Bacillati</taxon>
        <taxon>Bacillota</taxon>
        <taxon>Clostridia</taxon>
        <taxon>Lachnospirales</taxon>
        <taxon>Lachnospiraceae</taxon>
        <taxon>Marvinbryantia</taxon>
    </lineage>
</organism>
<name>C6LJL5_9FIRM</name>
<sequence length="48" mass="5595">MNGNMAACASPASIFLFILLCPLRVFYHIRCHSEKHLSFFLKIIYTLY</sequence>
<gene>
    <name evidence="2" type="ORF">BRYFOR_08852</name>
</gene>
<keyword evidence="1" id="KW-1133">Transmembrane helix</keyword>
<dbReference type="Proteomes" id="UP000005561">
    <property type="component" value="Unassembled WGS sequence"/>
</dbReference>
<reference evidence="2" key="1">
    <citation type="submission" date="2009-07" db="EMBL/GenBank/DDBJ databases">
        <authorList>
            <person name="Weinstock G."/>
            <person name="Sodergren E."/>
            <person name="Clifton S."/>
            <person name="Fulton L."/>
            <person name="Fulton B."/>
            <person name="Courtney L."/>
            <person name="Fronick C."/>
            <person name="Harrison M."/>
            <person name="Strong C."/>
            <person name="Farmer C."/>
            <person name="Delahaunty K."/>
            <person name="Markovic C."/>
            <person name="Hall O."/>
            <person name="Minx P."/>
            <person name="Tomlinson C."/>
            <person name="Mitreva M."/>
            <person name="Nelson J."/>
            <person name="Hou S."/>
            <person name="Wollam A."/>
            <person name="Pepin K.H."/>
            <person name="Johnson M."/>
            <person name="Bhonagiri V."/>
            <person name="Nash W.E."/>
            <person name="Warren W."/>
            <person name="Chinwalla A."/>
            <person name="Mardis E.R."/>
            <person name="Wilson R.K."/>
        </authorList>
    </citation>
    <scope>NUCLEOTIDE SEQUENCE [LARGE SCALE GENOMIC DNA]</scope>
    <source>
        <strain evidence="2">DSM 14469</strain>
    </source>
</reference>
<feature type="transmembrane region" description="Helical" evidence="1">
    <location>
        <begin position="6"/>
        <end position="27"/>
    </location>
</feature>
<evidence type="ECO:0000256" key="1">
    <source>
        <dbReference type="SAM" id="Phobius"/>
    </source>
</evidence>
<evidence type="ECO:0000313" key="2">
    <source>
        <dbReference type="EMBL" id="EET59138.1"/>
    </source>
</evidence>
<accession>C6LJL5</accession>
<keyword evidence="1" id="KW-0472">Membrane</keyword>
<dbReference type="EMBL" id="ACCL02000021">
    <property type="protein sequence ID" value="EET59138.1"/>
    <property type="molecule type" value="Genomic_DNA"/>
</dbReference>
<comment type="caution">
    <text evidence="2">The sequence shown here is derived from an EMBL/GenBank/DDBJ whole genome shotgun (WGS) entry which is preliminary data.</text>
</comment>
<dbReference type="AlphaFoldDB" id="C6LJL5"/>
<evidence type="ECO:0000313" key="3">
    <source>
        <dbReference type="Proteomes" id="UP000005561"/>
    </source>
</evidence>
<proteinExistence type="predicted"/>
<keyword evidence="1" id="KW-0812">Transmembrane</keyword>